<evidence type="ECO:0000313" key="1">
    <source>
        <dbReference type="EMBL" id="KAL1640031.1"/>
    </source>
</evidence>
<dbReference type="Proteomes" id="UP001521184">
    <property type="component" value="Unassembled WGS sequence"/>
</dbReference>
<sequence length="106" mass="12162">MMEQQLIRGLERRITNLALIRDGPGAARYLESRGPSLFVADDLNLDDRAKSFVDLDGNKDLHGGFGRVYSWPCLRVRPLEKRDLSRGHYSYGSCLGRYCQQFTPRQ</sequence>
<keyword evidence="2" id="KW-1185">Reference proteome</keyword>
<dbReference type="EMBL" id="JAKEKT020000055">
    <property type="protein sequence ID" value="KAL1640031.1"/>
    <property type="molecule type" value="Genomic_DNA"/>
</dbReference>
<name>A0ABR3TKU1_9PEZI</name>
<organism evidence="1 2">
    <name type="scientific">Diplodia intermedia</name>
    <dbReference type="NCBI Taxonomy" id="856260"/>
    <lineage>
        <taxon>Eukaryota</taxon>
        <taxon>Fungi</taxon>
        <taxon>Dikarya</taxon>
        <taxon>Ascomycota</taxon>
        <taxon>Pezizomycotina</taxon>
        <taxon>Dothideomycetes</taxon>
        <taxon>Dothideomycetes incertae sedis</taxon>
        <taxon>Botryosphaeriales</taxon>
        <taxon>Botryosphaeriaceae</taxon>
        <taxon>Diplodia</taxon>
    </lineage>
</organism>
<gene>
    <name evidence="1" type="ORF">SLS58_007298</name>
</gene>
<proteinExistence type="predicted"/>
<accession>A0ABR3TKU1</accession>
<reference evidence="1 2" key="1">
    <citation type="journal article" date="2023" name="Plant Dis.">
        <title>First Report of Diplodia intermedia Causing Canker and Dieback Diseases on Apple Trees in Canada.</title>
        <authorList>
            <person name="Ellouze W."/>
            <person name="Ilyukhin E."/>
            <person name="Sulman M."/>
            <person name="Ali S."/>
        </authorList>
    </citation>
    <scope>NUCLEOTIDE SEQUENCE [LARGE SCALE GENOMIC DNA]</scope>
    <source>
        <strain evidence="1 2">M45-28</strain>
    </source>
</reference>
<comment type="caution">
    <text evidence="1">The sequence shown here is derived from an EMBL/GenBank/DDBJ whole genome shotgun (WGS) entry which is preliminary data.</text>
</comment>
<protein>
    <submittedName>
        <fullName evidence="1">Uncharacterized protein</fullName>
    </submittedName>
</protein>
<evidence type="ECO:0000313" key="2">
    <source>
        <dbReference type="Proteomes" id="UP001521184"/>
    </source>
</evidence>